<dbReference type="Proteomes" id="UP001501510">
    <property type="component" value="Unassembled WGS sequence"/>
</dbReference>
<dbReference type="NCBIfam" id="NF009239">
    <property type="entry name" value="PRK12595.1"/>
    <property type="match status" value="1"/>
</dbReference>
<proteinExistence type="predicted"/>
<feature type="domain" description="DAHP synthase ferredoxin-like" evidence="3">
    <location>
        <begin position="1"/>
        <end position="68"/>
    </location>
</feature>
<name>A0ABP3V2N2_9CLOT</name>
<dbReference type="Pfam" id="PF18152">
    <property type="entry name" value="DAHP_snth_FXD"/>
    <property type="match status" value="1"/>
</dbReference>
<dbReference type="NCBIfam" id="TIGR01361">
    <property type="entry name" value="DAHP_synth_Bsub"/>
    <property type="match status" value="1"/>
</dbReference>
<dbReference type="InterPro" id="IPR052899">
    <property type="entry name" value="Class-I_DAHP_synthase"/>
</dbReference>
<protein>
    <submittedName>
        <fullName evidence="4">3-deoxy-7-phosphoheptulonate synthase</fullName>
    </submittedName>
</protein>
<keyword evidence="1" id="KW-0808">Transferase</keyword>
<evidence type="ECO:0000256" key="1">
    <source>
        <dbReference type="ARBA" id="ARBA00022679"/>
    </source>
</evidence>
<dbReference type="PANTHER" id="PTHR43018">
    <property type="entry name" value="PHOSPHO-2-DEHYDRO-3-DEOXYHEPTONATE ALDOLASE"/>
    <property type="match status" value="1"/>
</dbReference>
<keyword evidence="5" id="KW-1185">Reference proteome</keyword>
<dbReference type="InterPro" id="IPR006268">
    <property type="entry name" value="DAHP_syn_2"/>
</dbReference>
<accession>A0ABP3V2N2</accession>
<reference evidence="5" key="1">
    <citation type="journal article" date="2019" name="Int. J. Syst. Evol. Microbiol.">
        <title>The Global Catalogue of Microorganisms (GCM) 10K type strain sequencing project: providing services to taxonomists for standard genome sequencing and annotation.</title>
        <authorList>
            <consortium name="The Broad Institute Genomics Platform"/>
            <consortium name="The Broad Institute Genome Sequencing Center for Infectious Disease"/>
            <person name="Wu L."/>
            <person name="Ma J."/>
        </authorList>
    </citation>
    <scope>NUCLEOTIDE SEQUENCE [LARGE SCALE GENOMIC DNA]</scope>
    <source>
        <strain evidence="5">JCM 1407</strain>
    </source>
</reference>
<dbReference type="RefSeq" id="WP_343763992.1">
    <property type="nucleotide sequence ID" value="NZ_BAAACG010000019.1"/>
</dbReference>
<evidence type="ECO:0000313" key="4">
    <source>
        <dbReference type="EMBL" id="GAA0747219.1"/>
    </source>
</evidence>
<feature type="domain" description="DAHP synthetase I/KDSA" evidence="2">
    <location>
        <begin position="92"/>
        <end position="329"/>
    </location>
</feature>
<dbReference type="PANTHER" id="PTHR43018:SF1">
    <property type="entry name" value="PROTEIN AROA(G)"/>
    <property type="match status" value="1"/>
</dbReference>
<dbReference type="InterPro" id="IPR013785">
    <property type="entry name" value="Aldolase_TIM"/>
</dbReference>
<dbReference type="EMBL" id="BAAACG010000019">
    <property type="protein sequence ID" value="GAA0747219.1"/>
    <property type="molecule type" value="Genomic_DNA"/>
</dbReference>
<dbReference type="NCBIfam" id="NF006421">
    <property type="entry name" value="PRK08673.1"/>
    <property type="match status" value="1"/>
</dbReference>
<comment type="caution">
    <text evidence="4">The sequence shown here is derived from an EMBL/GenBank/DDBJ whole genome shotgun (WGS) entry which is preliminary data.</text>
</comment>
<dbReference type="Pfam" id="PF00793">
    <property type="entry name" value="DAHP_synth_1"/>
    <property type="match status" value="1"/>
</dbReference>
<dbReference type="Gene3D" id="3.20.20.70">
    <property type="entry name" value="Aldolase class I"/>
    <property type="match status" value="1"/>
</dbReference>
<sequence>MVVVLQNNLSEKELENIKKKIRKLGNIEIREVKGDKYRILGLIGDTSSLDQKEITCMSGVEKVMHVQEPFKKANRILNPQNSVIDILGNKIGGKKLSIIAGPCSVESEEQIVEIAKNVKSGGASFLRGGAYKPRTSPYSFQGLKSEGLELLKIARKETKLPIVTEIMSPKLVEKFQEDVDVIQVGARNMQNFDLLKELGKTNKPILLKRGLSATIEELLMSAEYIMSEGNENVILCERGIRTFEKYTRNTLDLSAIPAIKKLSHLPVIVDPSHAAGLWWMVEPLTKAAIAVGADGIIVEVHNDPENAKCDGAQSITPKRFNKLMNDLKDIATAVGREI</sequence>
<dbReference type="InterPro" id="IPR041071">
    <property type="entry name" value="DAHP_snth_FXD"/>
</dbReference>
<evidence type="ECO:0000259" key="3">
    <source>
        <dbReference type="Pfam" id="PF18152"/>
    </source>
</evidence>
<organism evidence="4 5">
    <name type="scientific">Clostridium oceanicum</name>
    <dbReference type="NCBI Taxonomy" id="1543"/>
    <lineage>
        <taxon>Bacteria</taxon>
        <taxon>Bacillati</taxon>
        <taxon>Bacillota</taxon>
        <taxon>Clostridia</taxon>
        <taxon>Eubacteriales</taxon>
        <taxon>Clostridiaceae</taxon>
        <taxon>Clostridium</taxon>
    </lineage>
</organism>
<gene>
    <name evidence="4" type="primary">aroF_2</name>
    <name evidence="4" type="ORF">GCM10008906_36010</name>
</gene>
<dbReference type="Gene3D" id="3.30.70.1140">
    <property type="entry name" value="Phospho-2-dehydro-3-deoxyheptonate aldolase, domain 1"/>
    <property type="match status" value="1"/>
</dbReference>
<evidence type="ECO:0000313" key="5">
    <source>
        <dbReference type="Proteomes" id="UP001501510"/>
    </source>
</evidence>
<evidence type="ECO:0000259" key="2">
    <source>
        <dbReference type="Pfam" id="PF00793"/>
    </source>
</evidence>
<dbReference type="InterPro" id="IPR006218">
    <property type="entry name" value="DAHP1/KDSA"/>
</dbReference>
<dbReference type="SUPFAM" id="SSF51569">
    <property type="entry name" value="Aldolase"/>
    <property type="match status" value="1"/>
</dbReference>